<dbReference type="InterPro" id="IPR036942">
    <property type="entry name" value="Beta-barrel_TonB_sf"/>
</dbReference>
<keyword evidence="3" id="KW-0998">Cell outer membrane</keyword>
<evidence type="ECO:0000256" key="1">
    <source>
        <dbReference type="ARBA" id="ARBA00004442"/>
    </source>
</evidence>
<keyword evidence="2" id="KW-0472">Membrane</keyword>
<evidence type="ECO:0000256" key="2">
    <source>
        <dbReference type="ARBA" id="ARBA00023136"/>
    </source>
</evidence>
<dbReference type="NCBIfam" id="TIGR04056">
    <property type="entry name" value="OMP_RagA_SusC"/>
    <property type="match status" value="1"/>
</dbReference>
<name>A0A386HSZ4_9BACT</name>
<feature type="domain" description="TonB-dependent receptor plug" evidence="4">
    <location>
        <begin position="94"/>
        <end position="223"/>
    </location>
</feature>
<dbReference type="Gene3D" id="2.40.170.20">
    <property type="entry name" value="TonB-dependent receptor, beta-barrel domain"/>
    <property type="match status" value="1"/>
</dbReference>
<proteinExistence type="predicted"/>
<comment type="subcellular location">
    <subcellularLocation>
        <location evidence="1">Cell outer membrane</location>
    </subcellularLocation>
</comment>
<dbReference type="InterPro" id="IPR023996">
    <property type="entry name" value="TonB-dep_OMP_SusC/RagA"/>
</dbReference>
<organism evidence="5 6">
    <name type="scientific">Arachidicoccus soli</name>
    <dbReference type="NCBI Taxonomy" id="2341117"/>
    <lineage>
        <taxon>Bacteria</taxon>
        <taxon>Pseudomonadati</taxon>
        <taxon>Bacteroidota</taxon>
        <taxon>Chitinophagia</taxon>
        <taxon>Chitinophagales</taxon>
        <taxon>Chitinophagaceae</taxon>
        <taxon>Arachidicoccus</taxon>
    </lineage>
</organism>
<dbReference type="InterPro" id="IPR037066">
    <property type="entry name" value="Plug_dom_sf"/>
</dbReference>
<dbReference type="AlphaFoldDB" id="A0A386HSZ4"/>
<protein>
    <submittedName>
        <fullName evidence="5">SusC/RagA family TonB-linked outer membrane protein</fullName>
    </submittedName>
</protein>
<evidence type="ECO:0000256" key="3">
    <source>
        <dbReference type="ARBA" id="ARBA00023237"/>
    </source>
</evidence>
<dbReference type="Gene3D" id="2.170.130.10">
    <property type="entry name" value="TonB-dependent receptor, plug domain"/>
    <property type="match status" value="1"/>
</dbReference>
<dbReference type="EMBL" id="CP032489">
    <property type="protein sequence ID" value="AYD48520.1"/>
    <property type="molecule type" value="Genomic_DNA"/>
</dbReference>
<reference evidence="5 6" key="1">
    <citation type="submission" date="2018-09" db="EMBL/GenBank/DDBJ databases">
        <title>Arachidicoccus sp. nov., a bacterium isolated from soil.</title>
        <authorList>
            <person name="Weon H.-Y."/>
            <person name="Kwon S.-W."/>
            <person name="Lee S.A."/>
        </authorList>
    </citation>
    <scope>NUCLEOTIDE SEQUENCE [LARGE SCALE GENOMIC DNA]</scope>
    <source>
        <strain evidence="5 6">KIS59-12</strain>
    </source>
</reference>
<dbReference type="Proteomes" id="UP000266118">
    <property type="component" value="Chromosome"/>
</dbReference>
<evidence type="ECO:0000313" key="5">
    <source>
        <dbReference type="EMBL" id="AYD48520.1"/>
    </source>
</evidence>
<dbReference type="GO" id="GO:0009279">
    <property type="term" value="C:cell outer membrane"/>
    <property type="evidence" value="ECO:0007669"/>
    <property type="project" value="UniProtKB-SubCell"/>
</dbReference>
<gene>
    <name evidence="5" type="ORF">D6B99_13455</name>
</gene>
<dbReference type="KEGG" id="ark:D6B99_13455"/>
<accession>A0A386HSZ4</accession>
<dbReference type="Pfam" id="PF07715">
    <property type="entry name" value="Plug"/>
    <property type="match status" value="1"/>
</dbReference>
<evidence type="ECO:0000259" key="4">
    <source>
        <dbReference type="Pfam" id="PF07715"/>
    </source>
</evidence>
<keyword evidence="6" id="KW-1185">Reference proteome</keyword>
<sequence length="1031" mass="115475">MIRMIRKSLDKMFNLRLPKGSCTFFICTFFILPQLVNAQAKDNSEKKISDSSFQISTDTVKEDLSNIDTMARGRGLVDSLISRNAYRMVDNIQGMRDKVDINVIDRQPYISVQQYVKGNAAGIYSVEESGEPGTEQLMYIRGLTQPILNHGNVSDAQPTVYVNGIPLIRDNSFVYNIQGYDINPIGPATNLLASIDQSNIESIEILKDASTLAKLGPNAANGAVWITLKTPQSGRRKIEINSYYGFVQAPTNIYTINAAYQNAFEQPFYQKYATTDQKLAYPIYLSDSTDLNYYGPSNWTDLYFKNSPVHSLNMSLSGGSKRANFRFNLNNTSNDGVGDGTGIDKYGASFAINMVPVKWLNVYGLIDANRLQRKRNQNLRDRFAEVRYFPDLTTPLPPNKNVYSQYLSAFANVGNDDNKSNAIRGQFGLSANFKNLTLVSQMGFDYNEGIRDLFIPSAFINNNNFTSNYFGYDQRFFVNSSATYDFKFGVAQKQKISITAGQQYQSDKWHYDYIFGYNTPNDFIKIPLGDISTGGQNNYLPKGNVESYAGYGATVYPYSDNQINRLASYYGEAKYNLNDYFSLAFTLRHDGSSAVQPNLRWITTPSISANWDIKRNLMADNNIFSSLNLRASYGKIGRYYSSDRYQGGPQYVVDGSFNGDPSVGTYLEKPITSRPYTLGYTGYNIGWQYSNKTDVGLDVGFFDNRLTASIDVYNNDETNSLLAVPAIAESGYMASFENGMKVNNKGLDLTLNALIIKRKVENGFNWSFNGNLSYNKNTLKALPGGVQQIVSGNNLLKVGSPIDAFWVLQNEGIYTSSSQVPTVNGKPLSIAGESFTTGDAIWKDQNNDGIIDDNDRVLKGHYLPSVYGGFGSDFNYKKFNLNFQFTCALGQSLLNADASNKLNFINNESGNDINSIKEIFYWQKTFNPNDYPQYNPFSNAVNYRLYQDLFLQNASYVKLRSLTFGYDLGGANHGIFKTAFTKALIYVSGTNLLSFTKDKYVNPELVDFTGTYTGYGMAMPKTFIVGIRLEL</sequence>
<evidence type="ECO:0000313" key="6">
    <source>
        <dbReference type="Proteomes" id="UP000266118"/>
    </source>
</evidence>
<dbReference type="OrthoDB" id="9768177at2"/>
<dbReference type="InterPro" id="IPR012910">
    <property type="entry name" value="Plug_dom"/>
</dbReference>
<dbReference type="SUPFAM" id="SSF56935">
    <property type="entry name" value="Porins"/>
    <property type="match status" value="1"/>
</dbReference>